<dbReference type="RefSeq" id="WP_265506898.1">
    <property type="nucleotide sequence ID" value="NZ_JAOTBE010000019.1"/>
</dbReference>
<dbReference type="Proteomes" id="UP001589795">
    <property type="component" value="Unassembled WGS sequence"/>
</dbReference>
<name>A0ABV6CTN6_9RHOB</name>
<feature type="domain" description="HEPN AbiU2-like" evidence="1">
    <location>
        <begin position="17"/>
        <end position="142"/>
    </location>
</feature>
<comment type="caution">
    <text evidence="2">The sequence shown here is derived from an EMBL/GenBank/DDBJ whole genome shotgun (WGS) entry which is preliminary data.</text>
</comment>
<reference evidence="2 3" key="1">
    <citation type="submission" date="2024-09" db="EMBL/GenBank/DDBJ databases">
        <authorList>
            <person name="Sun Q."/>
            <person name="Mori K."/>
        </authorList>
    </citation>
    <scope>NUCLEOTIDE SEQUENCE [LARGE SCALE GENOMIC DNA]</scope>
    <source>
        <strain evidence="2 3">CCM 7904</strain>
    </source>
</reference>
<protein>
    <recommendedName>
        <fullName evidence="1">HEPN AbiU2-like domain-containing protein</fullName>
    </recommendedName>
</protein>
<dbReference type="InterPro" id="IPR040704">
    <property type="entry name" value="HEPN_AbiU2"/>
</dbReference>
<evidence type="ECO:0000313" key="3">
    <source>
        <dbReference type="Proteomes" id="UP001589795"/>
    </source>
</evidence>
<gene>
    <name evidence="2" type="ORF">ACFFIZ_19125</name>
</gene>
<proteinExistence type="predicted"/>
<evidence type="ECO:0000313" key="2">
    <source>
        <dbReference type="EMBL" id="MFC0202358.1"/>
    </source>
</evidence>
<dbReference type="Pfam" id="PF18734">
    <property type="entry name" value="HEPN_AbiU2"/>
    <property type="match status" value="1"/>
</dbReference>
<sequence>MQLATLKTQERIYTGLYGEERRVEVMNTASGMVSKVIQDTLFDMIVLGICRLLDPAQPSRRPLRNLTFDLLIETLPDADRRKSYKACLLELRVLAQPLRDRRDKHLAHADADTLKKGASVGWVSMSEIKAVMGGMGDLLVDINAQEFETHLILWPPDDHAELNFLRALSFGNLAHQQKLDEFEARFVATPYGEKLPDLDDIYPAWLRRPQG</sequence>
<accession>A0ABV6CTN6</accession>
<evidence type="ECO:0000259" key="1">
    <source>
        <dbReference type="Pfam" id="PF18734"/>
    </source>
</evidence>
<dbReference type="EMBL" id="JBHLWQ010000184">
    <property type="protein sequence ID" value="MFC0202358.1"/>
    <property type="molecule type" value="Genomic_DNA"/>
</dbReference>
<keyword evidence="3" id="KW-1185">Reference proteome</keyword>
<organism evidence="2 3">
    <name type="scientific">Paracoccus rhizosphaerae</name>
    <dbReference type="NCBI Taxonomy" id="1133347"/>
    <lineage>
        <taxon>Bacteria</taxon>
        <taxon>Pseudomonadati</taxon>
        <taxon>Pseudomonadota</taxon>
        <taxon>Alphaproteobacteria</taxon>
        <taxon>Rhodobacterales</taxon>
        <taxon>Paracoccaceae</taxon>
        <taxon>Paracoccus</taxon>
    </lineage>
</organism>